<evidence type="ECO:0000313" key="1">
    <source>
        <dbReference type="EMBL" id="MFD1045114.1"/>
    </source>
</evidence>
<name>A0ABW3M710_9PSEU</name>
<sequence>AAFAEARATLELAPWTAGTPYHEHRPDSPMRALSFGPNGQGDIVYLVIEDLRRVDLLVVLWFS</sequence>
<dbReference type="Proteomes" id="UP001597045">
    <property type="component" value="Unassembled WGS sequence"/>
</dbReference>
<accession>A0ABW3M710</accession>
<comment type="caution">
    <text evidence="1">The sequence shown here is derived from an EMBL/GenBank/DDBJ whole genome shotgun (WGS) entry which is preliminary data.</text>
</comment>
<proteinExistence type="predicted"/>
<organism evidence="1 2">
    <name type="scientific">Kibdelosporangium lantanae</name>
    <dbReference type="NCBI Taxonomy" id="1497396"/>
    <lineage>
        <taxon>Bacteria</taxon>
        <taxon>Bacillati</taxon>
        <taxon>Actinomycetota</taxon>
        <taxon>Actinomycetes</taxon>
        <taxon>Pseudonocardiales</taxon>
        <taxon>Pseudonocardiaceae</taxon>
        <taxon>Kibdelosporangium</taxon>
    </lineage>
</organism>
<evidence type="ECO:0000313" key="2">
    <source>
        <dbReference type="Proteomes" id="UP001597045"/>
    </source>
</evidence>
<feature type="non-terminal residue" evidence="1">
    <location>
        <position position="1"/>
    </location>
</feature>
<reference evidence="2" key="1">
    <citation type="journal article" date="2019" name="Int. J. Syst. Evol. Microbiol.">
        <title>The Global Catalogue of Microorganisms (GCM) 10K type strain sequencing project: providing services to taxonomists for standard genome sequencing and annotation.</title>
        <authorList>
            <consortium name="The Broad Institute Genomics Platform"/>
            <consortium name="The Broad Institute Genome Sequencing Center for Infectious Disease"/>
            <person name="Wu L."/>
            <person name="Ma J."/>
        </authorList>
    </citation>
    <scope>NUCLEOTIDE SEQUENCE [LARGE SCALE GENOMIC DNA]</scope>
    <source>
        <strain evidence="2">JCM 31486</strain>
    </source>
</reference>
<gene>
    <name evidence="1" type="ORF">ACFQ1S_05665</name>
</gene>
<keyword evidence="2" id="KW-1185">Reference proteome</keyword>
<dbReference type="EMBL" id="JBHTIS010000209">
    <property type="protein sequence ID" value="MFD1045114.1"/>
    <property type="molecule type" value="Genomic_DNA"/>
</dbReference>
<protein>
    <submittedName>
        <fullName evidence="1">Uncharacterized protein</fullName>
    </submittedName>
</protein>